<evidence type="ECO:0000256" key="3">
    <source>
        <dbReference type="ARBA" id="ARBA00022448"/>
    </source>
</evidence>
<dbReference type="InterPro" id="IPR020846">
    <property type="entry name" value="MFS_dom"/>
</dbReference>
<feature type="transmembrane region" description="Helical" evidence="7">
    <location>
        <begin position="244"/>
        <end position="265"/>
    </location>
</feature>
<evidence type="ECO:0000313" key="10">
    <source>
        <dbReference type="EMBL" id="MTD01213.1"/>
    </source>
</evidence>
<dbReference type="AlphaFoldDB" id="A0A6L6G734"/>
<feature type="transmembrane region" description="Helical" evidence="7">
    <location>
        <begin position="74"/>
        <end position="91"/>
    </location>
</feature>
<name>A0A6L6G734_STRUB</name>
<evidence type="ECO:0000256" key="5">
    <source>
        <dbReference type="ARBA" id="ARBA00022989"/>
    </source>
</evidence>
<feature type="transmembrane region" description="Helical" evidence="7">
    <location>
        <begin position="44"/>
        <end position="62"/>
    </location>
</feature>
<dbReference type="InterPro" id="IPR036259">
    <property type="entry name" value="MFS_trans_sf"/>
</dbReference>
<feature type="transmembrane region" description="Helical" evidence="7">
    <location>
        <begin position="204"/>
        <end position="224"/>
    </location>
</feature>
<feature type="transmembrane region" description="Helical" evidence="7">
    <location>
        <begin position="331"/>
        <end position="350"/>
    </location>
</feature>
<dbReference type="Gene3D" id="1.20.1250.20">
    <property type="entry name" value="MFS general substrate transporter like domains"/>
    <property type="match status" value="2"/>
</dbReference>
<evidence type="ECO:0000256" key="4">
    <source>
        <dbReference type="ARBA" id="ARBA00022692"/>
    </source>
</evidence>
<protein>
    <submittedName>
        <fullName evidence="10">MFS transporter</fullName>
    </submittedName>
</protein>
<feature type="chain" id="PRO_5039380032" evidence="8">
    <location>
        <begin position="25"/>
        <end position="398"/>
    </location>
</feature>
<proteinExistence type="inferred from homology"/>
<feature type="transmembrane region" description="Helical" evidence="7">
    <location>
        <begin position="297"/>
        <end position="319"/>
    </location>
</feature>
<evidence type="ECO:0000256" key="6">
    <source>
        <dbReference type="ARBA" id="ARBA00023136"/>
    </source>
</evidence>
<dbReference type="EMBL" id="WLXI01000027">
    <property type="protein sequence ID" value="MTD01213.1"/>
    <property type="molecule type" value="Genomic_DNA"/>
</dbReference>
<evidence type="ECO:0000256" key="1">
    <source>
        <dbReference type="ARBA" id="ARBA00004651"/>
    </source>
</evidence>
<dbReference type="RefSeq" id="WP_154617235.1">
    <property type="nucleotide sequence ID" value="NZ_JADFAY010000012.1"/>
</dbReference>
<keyword evidence="3" id="KW-0813">Transport</keyword>
<dbReference type="SUPFAM" id="SSF103473">
    <property type="entry name" value="MFS general substrate transporter"/>
    <property type="match status" value="1"/>
</dbReference>
<dbReference type="Proteomes" id="UP000483839">
    <property type="component" value="Unassembled WGS sequence"/>
</dbReference>
<organism evidence="10 11">
    <name type="scientific">Streptococcus uberis</name>
    <dbReference type="NCBI Taxonomy" id="1349"/>
    <lineage>
        <taxon>Bacteria</taxon>
        <taxon>Bacillati</taxon>
        <taxon>Bacillota</taxon>
        <taxon>Bacilli</taxon>
        <taxon>Lactobacillales</taxon>
        <taxon>Streptococcaceae</taxon>
        <taxon>Streptococcus</taxon>
    </lineage>
</organism>
<dbReference type="InterPro" id="IPR011701">
    <property type="entry name" value="MFS"/>
</dbReference>
<feature type="signal peptide" evidence="8">
    <location>
        <begin position="1"/>
        <end position="24"/>
    </location>
</feature>
<evidence type="ECO:0000256" key="2">
    <source>
        <dbReference type="ARBA" id="ARBA00008335"/>
    </source>
</evidence>
<feature type="transmembrane region" description="Helical" evidence="7">
    <location>
        <begin position="362"/>
        <end position="382"/>
    </location>
</feature>
<feature type="transmembrane region" description="Helical" evidence="7">
    <location>
        <begin position="272"/>
        <end position="291"/>
    </location>
</feature>
<evidence type="ECO:0000256" key="8">
    <source>
        <dbReference type="SAM" id="SignalP"/>
    </source>
</evidence>
<sequence>MKDQLKKISLLSLSLMMISPFSVAPALPQMMAEYNAKGYSASQVTILFSLSSFAILAMLFLNPIISPYLTERKIISSGLLLIALGGGLPLVTQAYPLVFTSRLLLGAGIGLINAKVINIISERYQGKEKVKLLGYRSSAEVLGSSVFTFLAGFLVTLGWSKSFAIYLFALLILALYLLFVPQLKEDKQKPRATQMDKKSFNSKDRLMIIGMAVYAGFVILINTSNTLRIPLVIEKMQLGSPKEASLILSLMMLMGILSGITFSRLLDIFKAFLLPIVAISLGLGMLVLWAADNLILVGLGALVTGFIYSVGVTVVFNQLSEKIPPQELTKATTYVLIGCNLGGGGAAIVLDLFSHFHHSITLPYLVYALLSLTLGVIMLIWIKGKIKLSVTFKKKRKS</sequence>
<dbReference type="InterPro" id="IPR051788">
    <property type="entry name" value="MFS_Transporter"/>
</dbReference>
<evidence type="ECO:0000259" key="9">
    <source>
        <dbReference type="PROSITE" id="PS50850"/>
    </source>
</evidence>
<keyword evidence="4 7" id="KW-0812">Transmembrane</keyword>
<dbReference type="Pfam" id="PF07690">
    <property type="entry name" value="MFS_1"/>
    <property type="match status" value="1"/>
</dbReference>
<dbReference type="PANTHER" id="PTHR23514">
    <property type="entry name" value="BYPASS OF STOP CODON PROTEIN 6"/>
    <property type="match status" value="1"/>
</dbReference>
<gene>
    <name evidence="10" type="ORF">GKS16_02795</name>
</gene>
<evidence type="ECO:0000256" key="7">
    <source>
        <dbReference type="SAM" id="Phobius"/>
    </source>
</evidence>
<dbReference type="PROSITE" id="PS50850">
    <property type="entry name" value="MFS"/>
    <property type="match status" value="1"/>
</dbReference>
<feature type="transmembrane region" description="Helical" evidence="7">
    <location>
        <begin position="103"/>
        <end position="120"/>
    </location>
</feature>
<feature type="transmembrane region" description="Helical" evidence="7">
    <location>
        <begin position="165"/>
        <end position="183"/>
    </location>
</feature>
<dbReference type="PANTHER" id="PTHR23514:SF3">
    <property type="entry name" value="BYPASS OF STOP CODON PROTEIN 6"/>
    <property type="match status" value="1"/>
</dbReference>
<feature type="domain" description="Major facilitator superfamily (MFS) profile" evidence="9">
    <location>
        <begin position="1"/>
        <end position="386"/>
    </location>
</feature>
<evidence type="ECO:0000313" key="11">
    <source>
        <dbReference type="Proteomes" id="UP000483839"/>
    </source>
</evidence>
<keyword evidence="5 7" id="KW-1133">Transmembrane helix</keyword>
<dbReference type="GO" id="GO:0005886">
    <property type="term" value="C:plasma membrane"/>
    <property type="evidence" value="ECO:0007669"/>
    <property type="project" value="UniProtKB-SubCell"/>
</dbReference>
<keyword evidence="8" id="KW-0732">Signal</keyword>
<comment type="similarity">
    <text evidence="2">Belongs to the major facilitator superfamily.</text>
</comment>
<reference evidence="10 11" key="1">
    <citation type="submission" date="2019-11" db="EMBL/GenBank/DDBJ databases">
        <title>Streptococcus uberis isolated from clinical mastitis cases on a southeastern Queensland dairy.</title>
        <authorList>
            <person name="Workentine M.L."/>
            <person name="Price R."/>
            <person name="Olchowy T."/>
        </authorList>
    </citation>
    <scope>NUCLEOTIDE SEQUENCE [LARGE SCALE GENOMIC DNA]</scope>
    <source>
        <strain evidence="10 11">OLC4459-A17</strain>
    </source>
</reference>
<comment type="subcellular location">
    <subcellularLocation>
        <location evidence="1">Cell membrane</location>
        <topology evidence="1">Multi-pass membrane protein</topology>
    </subcellularLocation>
</comment>
<keyword evidence="6 7" id="KW-0472">Membrane</keyword>
<accession>A0A6L6G734</accession>
<dbReference type="GO" id="GO:0022857">
    <property type="term" value="F:transmembrane transporter activity"/>
    <property type="evidence" value="ECO:0007669"/>
    <property type="project" value="InterPro"/>
</dbReference>
<comment type="caution">
    <text evidence="10">The sequence shown here is derived from an EMBL/GenBank/DDBJ whole genome shotgun (WGS) entry which is preliminary data.</text>
</comment>
<feature type="transmembrane region" description="Helical" evidence="7">
    <location>
        <begin position="141"/>
        <end position="159"/>
    </location>
</feature>